<feature type="domain" description="RecX first three-helical" evidence="2">
    <location>
        <begin position="79"/>
        <end position="117"/>
    </location>
</feature>
<dbReference type="InterPro" id="IPR036388">
    <property type="entry name" value="WH-like_DNA-bd_sf"/>
</dbReference>
<dbReference type="InterPro" id="IPR053926">
    <property type="entry name" value="RecX_HTH_1st"/>
</dbReference>
<dbReference type="EMBL" id="JAYMFF010000009">
    <property type="protein sequence ID" value="MEC4175917.1"/>
    <property type="molecule type" value="Genomic_DNA"/>
</dbReference>
<accession>A0ABU6IHJ0</accession>
<evidence type="ECO:0000313" key="3">
    <source>
        <dbReference type="EMBL" id="MEC4175917.1"/>
    </source>
</evidence>
<protein>
    <submittedName>
        <fullName evidence="3">RecX family transcriptional regulator</fullName>
    </submittedName>
</protein>
<dbReference type="Pfam" id="PF21982">
    <property type="entry name" value="RecX_HTH1"/>
    <property type="match status" value="1"/>
</dbReference>
<evidence type="ECO:0000256" key="1">
    <source>
        <dbReference type="SAM" id="MobiDB-lite"/>
    </source>
</evidence>
<dbReference type="Gene3D" id="1.10.10.10">
    <property type="entry name" value="Winged helix-like DNA-binding domain superfamily/Winged helix DNA-binding domain"/>
    <property type="match status" value="1"/>
</dbReference>
<organism evidence="3 4">
    <name type="scientific">Adlercreutzia wanghongyangiae</name>
    <dbReference type="NCBI Taxonomy" id="3111451"/>
    <lineage>
        <taxon>Bacteria</taxon>
        <taxon>Bacillati</taxon>
        <taxon>Actinomycetota</taxon>
        <taxon>Coriobacteriia</taxon>
        <taxon>Eggerthellales</taxon>
        <taxon>Eggerthellaceae</taxon>
        <taxon>Adlercreutzia</taxon>
    </lineage>
</organism>
<reference evidence="3 4" key="1">
    <citation type="submission" date="2024-01" db="EMBL/GenBank/DDBJ databases">
        <title>novel species in genus Adlercreutzia.</title>
        <authorList>
            <person name="Liu X."/>
        </authorList>
    </citation>
    <scope>NUCLEOTIDE SEQUENCE [LARGE SCALE GENOMIC DNA]</scope>
    <source>
        <strain evidence="3 4">R7</strain>
    </source>
</reference>
<evidence type="ECO:0000313" key="4">
    <source>
        <dbReference type="Proteomes" id="UP001349994"/>
    </source>
</evidence>
<proteinExistence type="predicted"/>
<dbReference type="RefSeq" id="WP_338209975.1">
    <property type="nucleotide sequence ID" value="NZ_JAYMFF010000009.1"/>
</dbReference>
<keyword evidence="4" id="KW-1185">Reference proteome</keyword>
<name>A0ABU6IHJ0_9ACTN</name>
<dbReference type="Proteomes" id="UP001349994">
    <property type="component" value="Unassembled WGS sequence"/>
</dbReference>
<comment type="caution">
    <text evidence="3">The sequence shown here is derived from an EMBL/GenBank/DDBJ whole genome shotgun (WGS) entry which is preliminary data.</text>
</comment>
<evidence type="ECO:0000259" key="2">
    <source>
        <dbReference type="Pfam" id="PF21982"/>
    </source>
</evidence>
<feature type="region of interest" description="Disordered" evidence="1">
    <location>
        <begin position="28"/>
        <end position="74"/>
    </location>
</feature>
<gene>
    <name evidence="3" type="ORF">VIN30_05605</name>
</gene>
<sequence>MASKADILVDLRASVAAIERGEAVDDAFRKSARPRAASSAADDGGSVPCADRGSGKSADAPFPEVAAGGDDDGKDADSAFRKILRWVSVRERSSAYVRDRLARDDFPVSAIEEALERAVRVHAVDDRRYGDALIRMKLAAGKGLRDVEAELGALGIDPTTLEAWQEHDAHGRDAEVARAVALLQRRPPRAKRAREAAFRKLVGQGFSTDVAASASRQWSEGLSSPNDVF</sequence>